<sequence>MNQIYDLAYYFTVNVLRKPEHNTARIHNACQSIQNLCGVGWTLDALKAEIDAFQRDYPSLLANIYHLEEVIGNKKPPNNLIEEDVFYYHNHLRITSSPSKLVLNKETRQYERVEEEFFLEMKAFFTIEDLLKYWYESNGMRSTNHHIKQDTGRFKYLLDFYDIDEVLFMIDIAQQQRALFDLRPLTNAFQLEKYVEDARKKIKEKQNIHLLKGINHVIPRKVV</sequence>
<name>A0A417YGW1_9BACI</name>
<dbReference type="EMBL" id="QWEH01000007">
    <property type="protein sequence ID" value="RHW32025.1"/>
    <property type="molecule type" value="Genomic_DNA"/>
</dbReference>
<evidence type="ECO:0000313" key="1">
    <source>
        <dbReference type="EMBL" id="RHW32025.1"/>
    </source>
</evidence>
<evidence type="ECO:0000313" key="2">
    <source>
        <dbReference type="Proteomes" id="UP000285456"/>
    </source>
</evidence>
<dbReference type="RefSeq" id="WP_118889583.1">
    <property type="nucleotide sequence ID" value="NZ_PHUT01000007.1"/>
</dbReference>
<dbReference type="OrthoDB" id="2973969at2"/>
<reference evidence="1 2" key="1">
    <citation type="journal article" date="2007" name="Int. J. Syst. Evol. Microbiol.">
        <title>Oceanobacillus profundus sp. nov., isolated from a deep-sea sediment core.</title>
        <authorList>
            <person name="Kim Y.G."/>
            <person name="Choi D.H."/>
            <person name="Hyun S."/>
            <person name="Cho B.C."/>
        </authorList>
    </citation>
    <scope>NUCLEOTIDE SEQUENCE [LARGE SCALE GENOMIC DNA]</scope>
    <source>
        <strain evidence="1 2">DSM 18246</strain>
    </source>
</reference>
<proteinExistence type="predicted"/>
<accession>A0A417YGW1</accession>
<protein>
    <submittedName>
        <fullName evidence="1">Uncharacterized protein</fullName>
    </submittedName>
</protein>
<keyword evidence="2" id="KW-1185">Reference proteome</keyword>
<comment type="caution">
    <text evidence="1">The sequence shown here is derived from an EMBL/GenBank/DDBJ whole genome shotgun (WGS) entry which is preliminary data.</text>
</comment>
<gene>
    <name evidence="1" type="ORF">D1B32_12380</name>
</gene>
<dbReference type="AlphaFoldDB" id="A0A417YGW1"/>
<organism evidence="1 2">
    <name type="scientific">Oceanobacillus profundus</name>
    <dbReference type="NCBI Taxonomy" id="372463"/>
    <lineage>
        <taxon>Bacteria</taxon>
        <taxon>Bacillati</taxon>
        <taxon>Bacillota</taxon>
        <taxon>Bacilli</taxon>
        <taxon>Bacillales</taxon>
        <taxon>Bacillaceae</taxon>
        <taxon>Oceanobacillus</taxon>
    </lineage>
</organism>
<dbReference type="Proteomes" id="UP000285456">
    <property type="component" value="Unassembled WGS sequence"/>
</dbReference>